<dbReference type="Gene3D" id="3.90.76.10">
    <property type="entry name" value="Dipeptide-binding Protein, Domain 1"/>
    <property type="match status" value="1"/>
</dbReference>
<evidence type="ECO:0000313" key="7">
    <source>
        <dbReference type="Proteomes" id="UP000182130"/>
    </source>
</evidence>
<evidence type="ECO:0000256" key="1">
    <source>
        <dbReference type="ARBA" id="ARBA00005695"/>
    </source>
</evidence>
<protein>
    <submittedName>
        <fullName evidence="6">Peptide/nickel transport system substrate-binding protein</fullName>
    </submittedName>
</protein>
<keyword evidence="7" id="KW-1185">Reference proteome</keyword>
<dbReference type="PROSITE" id="PS51257">
    <property type="entry name" value="PROKAR_LIPOPROTEIN"/>
    <property type="match status" value="1"/>
</dbReference>
<dbReference type="RefSeq" id="WP_175453555.1">
    <property type="nucleotide sequence ID" value="NZ_FNEI01000011.1"/>
</dbReference>
<dbReference type="PANTHER" id="PTHR30290">
    <property type="entry name" value="PERIPLASMIC BINDING COMPONENT OF ABC TRANSPORTER"/>
    <property type="match status" value="1"/>
</dbReference>
<evidence type="ECO:0000256" key="2">
    <source>
        <dbReference type="ARBA" id="ARBA00022448"/>
    </source>
</evidence>
<dbReference type="PANTHER" id="PTHR30290:SF9">
    <property type="entry name" value="OLIGOPEPTIDE-BINDING PROTEIN APPA"/>
    <property type="match status" value="1"/>
</dbReference>
<dbReference type="GO" id="GO:0042597">
    <property type="term" value="C:periplasmic space"/>
    <property type="evidence" value="ECO:0007669"/>
    <property type="project" value="UniProtKB-ARBA"/>
</dbReference>
<name>A0A1G8U975_9MICC</name>
<evidence type="ECO:0000259" key="5">
    <source>
        <dbReference type="Pfam" id="PF00496"/>
    </source>
</evidence>
<comment type="similarity">
    <text evidence="1">Belongs to the bacterial solute-binding protein 5 family.</text>
</comment>
<dbReference type="Pfam" id="PF00496">
    <property type="entry name" value="SBP_bac_5"/>
    <property type="match status" value="1"/>
</dbReference>
<dbReference type="Proteomes" id="UP000182130">
    <property type="component" value="Unassembled WGS sequence"/>
</dbReference>
<feature type="chain" id="PRO_5039141654" evidence="4">
    <location>
        <begin position="23"/>
        <end position="548"/>
    </location>
</feature>
<accession>A0A1G8U975</accession>
<dbReference type="GO" id="GO:1904680">
    <property type="term" value="F:peptide transmembrane transporter activity"/>
    <property type="evidence" value="ECO:0007669"/>
    <property type="project" value="TreeGrafter"/>
</dbReference>
<dbReference type="InterPro" id="IPR000914">
    <property type="entry name" value="SBP_5_dom"/>
</dbReference>
<proteinExistence type="inferred from homology"/>
<dbReference type="InterPro" id="IPR039424">
    <property type="entry name" value="SBP_5"/>
</dbReference>
<dbReference type="PIRSF" id="PIRSF002741">
    <property type="entry name" value="MppA"/>
    <property type="match status" value="1"/>
</dbReference>
<evidence type="ECO:0000313" key="6">
    <source>
        <dbReference type="EMBL" id="SDJ50281.1"/>
    </source>
</evidence>
<dbReference type="CDD" id="cd08493">
    <property type="entry name" value="PBP2_DppA_like"/>
    <property type="match status" value="1"/>
</dbReference>
<feature type="domain" description="Solute-binding protein family 5" evidence="5">
    <location>
        <begin position="83"/>
        <end position="469"/>
    </location>
</feature>
<dbReference type="SUPFAM" id="SSF53850">
    <property type="entry name" value="Periplasmic binding protein-like II"/>
    <property type="match status" value="1"/>
</dbReference>
<dbReference type="Gene3D" id="3.10.105.10">
    <property type="entry name" value="Dipeptide-binding Protein, Domain 3"/>
    <property type="match status" value="1"/>
</dbReference>
<dbReference type="STRING" id="1045773.SAMN05216555_111119"/>
<keyword evidence="3 4" id="KW-0732">Signal</keyword>
<keyword evidence="2" id="KW-0813">Transport</keyword>
<dbReference type="InterPro" id="IPR030678">
    <property type="entry name" value="Peptide/Ni-bd"/>
</dbReference>
<sequence length="548" mass="59454">MKLQIGAALLALALSSCTGVPAPAPSSGTMATSKPAAPDATFNFGTPAMPLGLDPALSNDSETYRVTRQVMEGLLGVDPSTGQPVPQLATEWTAGDDGLSYDFKLREKVTFHDGTAFNAAAVCSNFNRWYTFTPAIRNQAPGIMFKSVFKSFSDNASLSIFKSCTATGANAVRIKLNRPFTGFLQALTLPAFAISSPTALAKQKANVLDRTLDGQAVSAYASHPVGTGPFVFSAWAKDRITLKSYSGYWGDRGQIATLNFVPFDHPQGRLDALLSGKIDGYDLVTAGTFDSLVKHGMQIVQRDPFSVMYLGINQAVVPLQKLEVRQAIEYAIDKESLIRKFFMDNTAQASQFVPPKLSGFNNNAPALGYDPAKAKQLLAKAGYKGEPLKFYYPLNVTRSYLPTPEKIYAEISRQLTAVGFNIKPVPVDWEDGYLPKVQSPGDHALHLLGWNGVYSDPDNFVGTLFGERRGEFGYNDSQVFSKIDRARGMPEGPERNAQYDTINAQIAATVPAVPIAFPISALALSDRVEKYPASPVLNEVFTNVRLKS</sequence>
<dbReference type="Gene3D" id="3.40.190.10">
    <property type="entry name" value="Periplasmic binding protein-like II"/>
    <property type="match status" value="1"/>
</dbReference>
<dbReference type="EMBL" id="FNEI01000011">
    <property type="protein sequence ID" value="SDJ50281.1"/>
    <property type="molecule type" value="Genomic_DNA"/>
</dbReference>
<feature type="signal peptide" evidence="4">
    <location>
        <begin position="1"/>
        <end position="22"/>
    </location>
</feature>
<reference evidence="7" key="1">
    <citation type="submission" date="2016-10" db="EMBL/GenBank/DDBJ databases">
        <authorList>
            <person name="Varghese N."/>
            <person name="Submissions S."/>
        </authorList>
    </citation>
    <scope>NUCLEOTIDE SEQUENCE [LARGE SCALE GENOMIC DNA]</scope>
    <source>
        <strain evidence="7">CGMCC 1.10783</strain>
    </source>
</reference>
<dbReference type="GO" id="GO:0043190">
    <property type="term" value="C:ATP-binding cassette (ABC) transporter complex"/>
    <property type="evidence" value="ECO:0007669"/>
    <property type="project" value="InterPro"/>
</dbReference>
<dbReference type="GO" id="GO:0015833">
    <property type="term" value="P:peptide transport"/>
    <property type="evidence" value="ECO:0007669"/>
    <property type="project" value="TreeGrafter"/>
</dbReference>
<evidence type="ECO:0000256" key="4">
    <source>
        <dbReference type="SAM" id="SignalP"/>
    </source>
</evidence>
<dbReference type="AlphaFoldDB" id="A0A1G8U975"/>
<gene>
    <name evidence="6" type="ORF">SAMN05216555_111119</name>
</gene>
<organism evidence="6 7">
    <name type="scientific">Arthrobacter cupressi</name>
    <dbReference type="NCBI Taxonomy" id="1045773"/>
    <lineage>
        <taxon>Bacteria</taxon>
        <taxon>Bacillati</taxon>
        <taxon>Actinomycetota</taxon>
        <taxon>Actinomycetes</taxon>
        <taxon>Micrococcales</taxon>
        <taxon>Micrococcaceae</taxon>
        <taxon>Arthrobacter</taxon>
    </lineage>
</organism>
<evidence type="ECO:0000256" key="3">
    <source>
        <dbReference type="ARBA" id="ARBA00022729"/>
    </source>
</evidence>